<reference evidence="2 3" key="1">
    <citation type="submission" date="2024-03" db="EMBL/GenBank/DDBJ databases">
        <title>Adaptation during the transition from Ophiocordyceps entomopathogen to insect associate is accompanied by gene loss and intensified selection.</title>
        <authorList>
            <person name="Ward C.M."/>
            <person name="Onetto C.A."/>
            <person name="Borneman A.R."/>
        </authorList>
    </citation>
    <scope>NUCLEOTIDE SEQUENCE [LARGE SCALE GENOMIC DNA]</scope>
    <source>
        <strain evidence="2">AWRI1</strain>
        <tissue evidence="2">Single Adult Female</tissue>
    </source>
</reference>
<dbReference type="EMBL" id="JBBCAQ010000022">
    <property type="protein sequence ID" value="KAK7590297.1"/>
    <property type="molecule type" value="Genomic_DNA"/>
</dbReference>
<keyword evidence="3" id="KW-1185">Reference proteome</keyword>
<dbReference type="InterPro" id="IPR049512">
    <property type="entry name" value="DJR-like_dom"/>
</dbReference>
<sequence>MLLELRGKISLKKEDGKTAVSPIDLSKLKVATCGWLHLFERIDYYIGDNKIDTVRKPGIVSLMKGLVSFETDKQYCDAGWNFNVELGENTLNSSGFFQVVIPMSTILGFFEDHKSYLYHMCQKVVFYKAANAVNNIFQLIGEYAPYSIKIDLQDVILKLPHIKFNLEQTTKVRSEIAKNSKYELQYRRWFYNNITPSSGEDFTWDIPVSYAKTKYILIAFQTNRMNNSAANSSQFDLCNLENCQVLLNNNVYYPHEPLNIHVSEFRCSVLYSMYKRFKGSYYSKNENRLQPLLSYNDFLTKTPMIVIDCSHQPSVLKESLINLKIFFSWRTALPALTTIHCVTIVEDKAVYNPLTNNVFHS</sequence>
<dbReference type="Pfam" id="PF21738">
    <property type="entry name" value="DJR-like_dom"/>
    <property type="match status" value="1"/>
</dbReference>
<evidence type="ECO:0000313" key="2">
    <source>
        <dbReference type="EMBL" id="KAK7590297.1"/>
    </source>
</evidence>
<protein>
    <recommendedName>
        <fullName evidence="1">Double jelly roll-like domain-containing protein</fullName>
    </recommendedName>
</protein>
<evidence type="ECO:0000313" key="3">
    <source>
        <dbReference type="Proteomes" id="UP001367676"/>
    </source>
</evidence>
<dbReference type="PANTHER" id="PTHR36159">
    <property type="entry name" value="PROTEIN CBG23766"/>
    <property type="match status" value="1"/>
</dbReference>
<comment type="caution">
    <text evidence="2">The sequence shown here is derived from an EMBL/GenBank/DDBJ whole genome shotgun (WGS) entry which is preliminary data.</text>
</comment>
<evidence type="ECO:0000259" key="1">
    <source>
        <dbReference type="Pfam" id="PF21738"/>
    </source>
</evidence>
<dbReference type="Proteomes" id="UP001367676">
    <property type="component" value="Unassembled WGS sequence"/>
</dbReference>
<feature type="domain" description="Double jelly roll-like" evidence="1">
    <location>
        <begin position="37"/>
        <end position="347"/>
    </location>
</feature>
<accession>A0AAN9Y3X2</accession>
<name>A0AAN9Y3X2_9HEMI</name>
<dbReference type="PANTHER" id="PTHR36159:SF1">
    <property type="entry name" value="RETROVIRUS-RELATED POL POLYPROTEIN FROM TRANSPOSON 412-LIKE PROTEIN"/>
    <property type="match status" value="1"/>
</dbReference>
<gene>
    <name evidence="2" type="ORF">V9T40_001910</name>
</gene>
<proteinExistence type="predicted"/>
<dbReference type="AlphaFoldDB" id="A0AAN9Y3X2"/>
<organism evidence="2 3">
    <name type="scientific">Parthenolecanium corni</name>
    <dbReference type="NCBI Taxonomy" id="536013"/>
    <lineage>
        <taxon>Eukaryota</taxon>
        <taxon>Metazoa</taxon>
        <taxon>Ecdysozoa</taxon>
        <taxon>Arthropoda</taxon>
        <taxon>Hexapoda</taxon>
        <taxon>Insecta</taxon>
        <taxon>Pterygota</taxon>
        <taxon>Neoptera</taxon>
        <taxon>Paraneoptera</taxon>
        <taxon>Hemiptera</taxon>
        <taxon>Sternorrhyncha</taxon>
        <taxon>Coccoidea</taxon>
        <taxon>Coccidae</taxon>
        <taxon>Parthenolecanium</taxon>
    </lineage>
</organism>